<evidence type="ECO:0000313" key="1">
    <source>
        <dbReference type="EMBL" id="MBX34194.1"/>
    </source>
</evidence>
<accession>A0A2P2MVE9</accession>
<protein>
    <submittedName>
        <fullName evidence="1">Uncharacterized protein</fullName>
    </submittedName>
</protein>
<proteinExistence type="predicted"/>
<sequence length="56" mass="6181">MVAFITNVESDNISLMFLLGGKITQDCRDLLTRLSFALNNHPNSTNHTSTVQGTEN</sequence>
<reference evidence="1" key="1">
    <citation type="submission" date="2018-02" db="EMBL/GenBank/DDBJ databases">
        <title>Rhizophora mucronata_Transcriptome.</title>
        <authorList>
            <person name="Meera S.P."/>
            <person name="Sreeshan A."/>
            <person name="Augustine A."/>
        </authorList>
    </citation>
    <scope>NUCLEOTIDE SEQUENCE</scope>
    <source>
        <tissue evidence="1">Leaf</tissue>
    </source>
</reference>
<name>A0A2P2MVE9_RHIMU</name>
<dbReference type="AlphaFoldDB" id="A0A2P2MVE9"/>
<dbReference type="EMBL" id="GGEC01053710">
    <property type="protein sequence ID" value="MBX34194.1"/>
    <property type="molecule type" value="Transcribed_RNA"/>
</dbReference>
<organism evidence="1">
    <name type="scientific">Rhizophora mucronata</name>
    <name type="common">Asiatic mangrove</name>
    <dbReference type="NCBI Taxonomy" id="61149"/>
    <lineage>
        <taxon>Eukaryota</taxon>
        <taxon>Viridiplantae</taxon>
        <taxon>Streptophyta</taxon>
        <taxon>Embryophyta</taxon>
        <taxon>Tracheophyta</taxon>
        <taxon>Spermatophyta</taxon>
        <taxon>Magnoliopsida</taxon>
        <taxon>eudicotyledons</taxon>
        <taxon>Gunneridae</taxon>
        <taxon>Pentapetalae</taxon>
        <taxon>rosids</taxon>
        <taxon>fabids</taxon>
        <taxon>Malpighiales</taxon>
        <taxon>Rhizophoraceae</taxon>
        <taxon>Rhizophora</taxon>
    </lineage>
</organism>